<organism evidence="1 2">
    <name type="scientific">Hygrophoropsis aurantiaca</name>
    <dbReference type="NCBI Taxonomy" id="72124"/>
    <lineage>
        <taxon>Eukaryota</taxon>
        <taxon>Fungi</taxon>
        <taxon>Dikarya</taxon>
        <taxon>Basidiomycota</taxon>
        <taxon>Agaricomycotina</taxon>
        <taxon>Agaricomycetes</taxon>
        <taxon>Agaricomycetidae</taxon>
        <taxon>Boletales</taxon>
        <taxon>Coniophorineae</taxon>
        <taxon>Hygrophoropsidaceae</taxon>
        <taxon>Hygrophoropsis</taxon>
    </lineage>
</organism>
<comment type="caution">
    <text evidence="1">The sequence shown here is derived from an EMBL/GenBank/DDBJ whole genome shotgun (WGS) entry which is preliminary data.</text>
</comment>
<proteinExistence type="predicted"/>
<evidence type="ECO:0000313" key="1">
    <source>
        <dbReference type="EMBL" id="KAH7908738.1"/>
    </source>
</evidence>
<dbReference type="Proteomes" id="UP000790377">
    <property type="component" value="Unassembled WGS sequence"/>
</dbReference>
<protein>
    <submittedName>
        <fullName evidence="1">Uncharacterized protein</fullName>
    </submittedName>
</protein>
<gene>
    <name evidence="1" type="ORF">BJ138DRAFT_322285</name>
</gene>
<keyword evidence="2" id="KW-1185">Reference proteome</keyword>
<reference evidence="1" key="1">
    <citation type="journal article" date="2021" name="New Phytol.">
        <title>Evolutionary innovations through gain and loss of genes in the ectomycorrhizal Boletales.</title>
        <authorList>
            <person name="Wu G."/>
            <person name="Miyauchi S."/>
            <person name="Morin E."/>
            <person name="Kuo A."/>
            <person name="Drula E."/>
            <person name="Varga T."/>
            <person name="Kohler A."/>
            <person name="Feng B."/>
            <person name="Cao Y."/>
            <person name="Lipzen A."/>
            <person name="Daum C."/>
            <person name="Hundley H."/>
            <person name="Pangilinan J."/>
            <person name="Johnson J."/>
            <person name="Barry K."/>
            <person name="LaButti K."/>
            <person name="Ng V."/>
            <person name="Ahrendt S."/>
            <person name="Min B."/>
            <person name="Choi I.G."/>
            <person name="Park H."/>
            <person name="Plett J.M."/>
            <person name="Magnuson J."/>
            <person name="Spatafora J.W."/>
            <person name="Nagy L.G."/>
            <person name="Henrissat B."/>
            <person name="Grigoriev I.V."/>
            <person name="Yang Z.L."/>
            <person name="Xu J."/>
            <person name="Martin F.M."/>
        </authorList>
    </citation>
    <scope>NUCLEOTIDE SEQUENCE</scope>
    <source>
        <strain evidence="1">ATCC 28755</strain>
    </source>
</reference>
<name>A0ACB8A6L1_9AGAM</name>
<evidence type="ECO:0000313" key="2">
    <source>
        <dbReference type="Proteomes" id="UP000790377"/>
    </source>
</evidence>
<dbReference type="EMBL" id="MU267801">
    <property type="protein sequence ID" value="KAH7908738.1"/>
    <property type="molecule type" value="Genomic_DNA"/>
</dbReference>
<sequence>MERIKEYWDHNSVTTVFRIAHNKGRPVGCEEDTFIAFTDDCGLGWNCGIAYDICEPEIDTFFRFTEGKWLASYGTSITLFISLMRDLDDDTSEKKFAEQVTIPTPDQERIQSWHPRDIISHPIISFKVTLGARVDVDGMMKKKIYPSPETSVINPALRVILQRALVTGMCFDIKFLARSSRASSRRIEPLYAHSIVLNAVQPALLRLLCSNSSNPDKAPIDDPHHKGSRYNLEYDVSLGEYATDCDSEYDSDSESDEAEVKDEHVTSTDALIEESTPYNHSSPTALREPPPAYHPTCQNAVRTIRVHGVASKTLKALIYHCYTAEIHFSPLDSLNANKAEDQSVVPDRFYCSPKSMYRLADRIGAEELKELSLESIRSSLSKHNILDEVFSHFTSRHPEVLNMELDLLVANICEPEVVRALPTKMKSVVSGALPYSDEILLKVFMQRMK</sequence>
<accession>A0ACB8A6L1</accession>